<dbReference type="SUPFAM" id="SSF50952">
    <property type="entry name" value="Soluble quinoprotein glucose dehydrogenase"/>
    <property type="match status" value="1"/>
</dbReference>
<sequence length="434" mass="47319">MKKLPALAALLTFSLLGCRMMASPNPPVLVSTQLEVPSGLNTAPFNQARTLNIPSGMKIQVVARVKGARFLAVTPDGNVLVSQPKEGSISLVRPGAAYATSAFVTGLNNPHDMVFTQIEGKTYLYVSEAGRISRSEYQNGDLTRRAMEVVVDGLPTEPLPDEDNYRHILKNIAIGGGKLYVDVASSTNEDPRDLQTDPIRGAIYQYDLDGKNRKLFATGIRNAEGLAFAPDTGDLWAVINQRDDMQYPYHKDFDGDGSDDYGKVLPDFVDNNPPEQFIKVKEGGDYGWPYCNPVLNSTTGYQNMPYVADVTRNPDNSVKDCNTMTPTDMGIQAHSAPLGLTFWTGASVPEGFKNGAVVGLHGSWNRQSFTGHKVSFFPFQNGQPTGEQDLVSGWVTDAANKVRWGRPVDTAPLSDGSLLISDDESGTVYRLYQP</sequence>
<organism evidence="3 4">
    <name type="scientific">Deinococcus roseus</name>
    <dbReference type="NCBI Taxonomy" id="392414"/>
    <lineage>
        <taxon>Bacteria</taxon>
        <taxon>Thermotogati</taxon>
        <taxon>Deinococcota</taxon>
        <taxon>Deinococci</taxon>
        <taxon>Deinococcales</taxon>
        <taxon>Deinococcaceae</taxon>
        <taxon>Deinococcus</taxon>
    </lineage>
</organism>
<comment type="caution">
    <text evidence="3">The sequence shown here is derived from an EMBL/GenBank/DDBJ whole genome shotgun (WGS) entry which is preliminary data.</text>
</comment>
<dbReference type="InterPro" id="IPR011041">
    <property type="entry name" value="Quinoprot_gluc/sorb_DH_b-prop"/>
</dbReference>
<evidence type="ECO:0000259" key="2">
    <source>
        <dbReference type="Pfam" id="PF22807"/>
    </source>
</evidence>
<dbReference type="InterPro" id="IPR054539">
    <property type="entry name" value="Beta-prop_PDH"/>
</dbReference>
<accession>A0ABQ2DIN2</accession>
<feature type="domain" description="Pyrroloquinoline quinone-dependent pyranose dehydrogenase beta-propeller" evidence="2">
    <location>
        <begin position="53"/>
        <end position="432"/>
    </location>
</feature>
<dbReference type="Gene3D" id="2.120.10.30">
    <property type="entry name" value="TolB, C-terminal domain"/>
    <property type="match status" value="1"/>
</dbReference>
<evidence type="ECO:0000313" key="4">
    <source>
        <dbReference type="Proteomes" id="UP000632222"/>
    </source>
</evidence>
<reference evidence="4" key="1">
    <citation type="journal article" date="2019" name="Int. J. Syst. Evol. Microbiol.">
        <title>The Global Catalogue of Microorganisms (GCM) 10K type strain sequencing project: providing services to taxonomists for standard genome sequencing and annotation.</title>
        <authorList>
            <consortium name="The Broad Institute Genomics Platform"/>
            <consortium name="The Broad Institute Genome Sequencing Center for Infectious Disease"/>
            <person name="Wu L."/>
            <person name="Ma J."/>
        </authorList>
    </citation>
    <scope>NUCLEOTIDE SEQUENCE [LARGE SCALE GENOMIC DNA]</scope>
    <source>
        <strain evidence="4">JCM 14370</strain>
    </source>
</reference>
<proteinExistence type="predicted"/>
<dbReference type="RefSeq" id="WP_189008864.1">
    <property type="nucleotide sequence ID" value="NZ_BMOD01000041.1"/>
</dbReference>
<dbReference type="Proteomes" id="UP000632222">
    <property type="component" value="Unassembled WGS sequence"/>
</dbReference>
<dbReference type="Pfam" id="PF22807">
    <property type="entry name" value="TrAA12"/>
    <property type="match status" value="1"/>
</dbReference>
<dbReference type="PROSITE" id="PS51257">
    <property type="entry name" value="PROKAR_LIPOPROTEIN"/>
    <property type="match status" value="1"/>
</dbReference>
<protein>
    <recommendedName>
        <fullName evidence="2">Pyrroloquinoline quinone-dependent pyranose dehydrogenase beta-propeller domain-containing protein</fullName>
    </recommendedName>
</protein>
<keyword evidence="1" id="KW-0732">Signal</keyword>
<dbReference type="InterPro" id="IPR011042">
    <property type="entry name" value="6-blade_b-propeller_TolB-like"/>
</dbReference>
<feature type="chain" id="PRO_5045906105" description="Pyrroloquinoline quinone-dependent pyranose dehydrogenase beta-propeller domain-containing protein" evidence="1">
    <location>
        <begin position="23"/>
        <end position="434"/>
    </location>
</feature>
<dbReference type="PANTHER" id="PTHR19328">
    <property type="entry name" value="HEDGEHOG-INTERACTING PROTEIN"/>
    <property type="match status" value="1"/>
</dbReference>
<feature type="signal peptide" evidence="1">
    <location>
        <begin position="1"/>
        <end position="22"/>
    </location>
</feature>
<keyword evidence="4" id="KW-1185">Reference proteome</keyword>
<dbReference type="PANTHER" id="PTHR19328:SF53">
    <property type="entry name" value="MEMBRANE PROTEIN"/>
    <property type="match status" value="1"/>
</dbReference>
<dbReference type="EMBL" id="BMOD01000041">
    <property type="protein sequence ID" value="GGJ57919.1"/>
    <property type="molecule type" value="Genomic_DNA"/>
</dbReference>
<gene>
    <name evidence="3" type="ORF">GCM10008938_50050</name>
</gene>
<evidence type="ECO:0000313" key="3">
    <source>
        <dbReference type="EMBL" id="GGJ57919.1"/>
    </source>
</evidence>
<name>A0ABQ2DIN2_9DEIO</name>
<evidence type="ECO:0000256" key="1">
    <source>
        <dbReference type="SAM" id="SignalP"/>
    </source>
</evidence>